<protein>
    <submittedName>
        <fullName evidence="2">Transcriptional regulator</fullName>
    </submittedName>
</protein>
<dbReference type="Gene3D" id="1.10.10.10">
    <property type="entry name" value="Winged helix-like DNA-binding domain superfamily/Winged helix DNA-binding domain"/>
    <property type="match status" value="1"/>
</dbReference>
<dbReference type="PANTHER" id="PTHR37318:SF1">
    <property type="entry name" value="BSL7504 PROTEIN"/>
    <property type="match status" value="1"/>
</dbReference>
<reference evidence="2 3" key="1">
    <citation type="submission" date="2018-03" db="EMBL/GenBank/DDBJ databases">
        <title>Genomic Encyclopedia of Archaeal and Bacterial Type Strains, Phase II (KMG-II): from individual species to whole genera.</title>
        <authorList>
            <person name="Goeker M."/>
        </authorList>
    </citation>
    <scope>NUCLEOTIDE SEQUENCE [LARGE SCALE GENOMIC DNA]</scope>
    <source>
        <strain evidence="2 3">DSM 28229</strain>
    </source>
</reference>
<accession>A0A315Z7H9</accession>
<sequence length="80" mass="9115">MSVLIANEQADFLFLKEHLKATDGNLASHTNSLEKLGYLSIEKKFVGKKPKTIFHLTEEGRKAFTDHLNALEELIKNPYK</sequence>
<comment type="caution">
    <text evidence="2">The sequence shown here is derived from an EMBL/GenBank/DDBJ whole genome shotgun (WGS) entry which is preliminary data.</text>
</comment>
<dbReference type="Pfam" id="PF13601">
    <property type="entry name" value="HTH_34"/>
    <property type="match status" value="1"/>
</dbReference>
<dbReference type="EMBL" id="QGDO01000005">
    <property type="protein sequence ID" value="PWJ40192.1"/>
    <property type="molecule type" value="Genomic_DNA"/>
</dbReference>
<evidence type="ECO:0000313" key="3">
    <source>
        <dbReference type="Proteomes" id="UP000245535"/>
    </source>
</evidence>
<keyword evidence="3" id="KW-1185">Reference proteome</keyword>
<dbReference type="PANTHER" id="PTHR37318">
    <property type="entry name" value="BSL7504 PROTEIN"/>
    <property type="match status" value="1"/>
</dbReference>
<dbReference type="InterPro" id="IPR036390">
    <property type="entry name" value="WH_DNA-bd_sf"/>
</dbReference>
<dbReference type="Proteomes" id="UP000245535">
    <property type="component" value="Unassembled WGS sequence"/>
</dbReference>
<dbReference type="InterPro" id="IPR036388">
    <property type="entry name" value="WH-like_DNA-bd_sf"/>
</dbReference>
<proteinExistence type="predicted"/>
<dbReference type="InterPro" id="IPR027395">
    <property type="entry name" value="WH_DNA-bd_dom"/>
</dbReference>
<gene>
    <name evidence="2" type="ORF">BC781_105260</name>
</gene>
<dbReference type="AlphaFoldDB" id="A0A315Z7H9"/>
<evidence type="ECO:0000259" key="1">
    <source>
        <dbReference type="Pfam" id="PF13601"/>
    </source>
</evidence>
<dbReference type="SUPFAM" id="SSF46785">
    <property type="entry name" value="Winged helix' DNA-binding domain"/>
    <property type="match status" value="1"/>
</dbReference>
<feature type="domain" description="Winged helix DNA-binding" evidence="1">
    <location>
        <begin position="1"/>
        <end position="75"/>
    </location>
</feature>
<evidence type="ECO:0000313" key="2">
    <source>
        <dbReference type="EMBL" id="PWJ40192.1"/>
    </source>
</evidence>
<name>A0A315Z7H9_SEDFL</name>
<organism evidence="2 3">
    <name type="scientific">Sediminitomix flava</name>
    <dbReference type="NCBI Taxonomy" id="379075"/>
    <lineage>
        <taxon>Bacteria</taxon>
        <taxon>Pseudomonadati</taxon>
        <taxon>Bacteroidota</taxon>
        <taxon>Cytophagia</taxon>
        <taxon>Cytophagales</taxon>
        <taxon>Flammeovirgaceae</taxon>
        <taxon>Sediminitomix</taxon>
    </lineage>
</organism>